<evidence type="ECO:0000313" key="7">
    <source>
        <dbReference type="EMBL" id="HJH43316.1"/>
    </source>
</evidence>
<name>A0A9D2VKJ8_9ACTN</name>
<evidence type="ECO:0000256" key="4">
    <source>
        <dbReference type="ARBA" id="ARBA00022833"/>
    </source>
</evidence>
<evidence type="ECO:0000313" key="8">
    <source>
        <dbReference type="Proteomes" id="UP000789325"/>
    </source>
</evidence>
<evidence type="ECO:0000256" key="2">
    <source>
        <dbReference type="ARBA" id="ARBA00022723"/>
    </source>
</evidence>
<gene>
    <name evidence="7" type="ORF">K8V16_05920</name>
</gene>
<reference evidence="7" key="2">
    <citation type="submission" date="2021-09" db="EMBL/GenBank/DDBJ databases">
        <authorList>
            <person name="Gilroy R."/>
        </authorList>
    </citation>
    <scope>NUCLEOTIDE SEQUENCE</scope>
    <source>
        <strain evidence="7">USAMLcec12-2067</strain>
    </source>
</reference>
<dbReference type="Proteomes" id="UP000789325">
    <property type="component" value="Unassembled WGS sequence"/>
</dbReference>
<dbReference type="InterPro" id="IPR041526">
    <property type="entry name" value="DAPG_hydrolase"/>
</dbReference>
<keyword evidence="4" id="KW-0862">Zinc</keyword>
<comment type="caution">
    <text evidence="7">The sequence shown here is derived from an EMBL/GenBank/DDBJ whole genome shotgun (WGS) entry which is preliminary data.</text>
</comment>
<keyword evidence="3" id="KW-0378">Hydrolase</keyword>
<sequence>MHAGLDPRGEHSCFAPSLLRLLKPALKPLLVNTLSHNFFEFNNLASILPEVYAQEKDAW</sequence>
<comment type="cofactor">
    <cofactor evidence="1">
        <name>Zn(2+)</name>
        <dbReference type="ChEBI" id="CHEBI:29105"/>
    </cofactor>
</comment>
<dbReference type="GO" id="GO:0046872">
    <property type="term" value="F:metal ion binding"/>
    <property type="evidence" value="ECO:0007669"/>
    <property type="project" value="UniProtKB-KW"/>
</dbReference>
<proteinExistence type="inferred from homology"/>
<dbReference type="AlphaFoldDB" id="A0A9D2VKJ8"/>
<protein>
    <recommendedName>
        <fullName evidence="6">DAPG hydrolase PhiG domain-containing protein</fullName>
    </recommendedName>
</protein>
<evidence type="ECO:0000256" key="3">
    <source>
        <dbReference type="ARBA" id="ARBA00022801"/>
    </source>
</evidence>
<comment type="similarity">
    <text evidence="5">Belongs to the DAPG/phloretin hydrolase family.</text>
</comment>
<reference evidence="7" key="1">
    <citation type="journal article" date="2021" name="PeerJ">
        <title>Extensive microbial diversity within the chicken gut microbiome revealed by metagenomics and culture.</title>
        <authorList>
            <person name="Gilroy R."/>
            <person name="Ravi A."/>
            <person name="Getino M."/>
            <person name="Pursley I."/>
            <person name="Horton D.L."/>
            <person name="Alikhan N.F."/>
            <person name="Baker D."/>
            <person name="Gharbi K."/>
            <person name="Hall N."/>
            <person name="Watson M."/>
            <person name="Adriaenssens E.M."/>
            <person name="Foster-Nyarko E."/>
            <person name="Jarju S."/>
            <person name="Secka A."/>
            <person name="Antonio M."/>
            <person name="Oren A."/>
            <person name="Chaudhuri R.R."/>
            <person name="La Ragione R."/>
            <person name="Hildebrand F."/>
            <person name="Pallen M.J."/>
        </authorList>
    </citation>
    <scope>NUCLEOTIDE SEQUENCE</scope>
    <source>
        <strain evidence="7">USAMLcec12-2067</strain>
    </source>
</reference>
<dbReference type="EMBL" id="DYZL01000121">
    <property type="protein sequence ID" value="HJH43316.1"/>
    <property type="molecule type" value="Genomic_DNA"/>
</dbReference>
<accession>A0A9D2VKJ8</accession>
<dbReference type="GO" id="GO:0016787">
    <property type="term" value="F:hydrolase activity"/>
    <property type="evidence" value="ECO:0007669"/>
    <property type="project" value="UniProtKB-KW"/>
</dbReference>
<evidence type="ECO:0000256" key="5">
    <source>
        <dbReference type="ARBA" id="ARBA00023459"/>
    </source>
</evidence>
<dbReference type="Pfam" id="PF18089">
    <property type="entry name" value="DAPG_hydrolase"/>
    <property type="match status" value="1"/>
</dbReference>
<evidence type="ECO:0000256" key="1">
    <source>
        <dbReference type="ARBA" id="ARBA00001947"/>
    </source>
</evidence>
<evidence type="ECO:0000259" key="6">
    <source>
        <dbReference type="Pfam" id="PF18089"/>
    </source>
</evidence>
<feature type="domain" description="DAPG hydrolase PhiG" evidence="6">
    <location>
        <begin position="27"/>
        <end position="53"/>
    </location>
</feature>
<organism evidence="7 8">
    <name type="scientific">Rubneribacter badeniensis</name>
    <dbReference type="NCBI Taxonomy" id="2070688"/>
    <lineage>
        <taxon>Bacteria</taxon>
        <taxon>Bacillati</taxon>
        <taxon>Actinomycetota</taxon>
        <taxon>Coriobacteriia</taxon>
        <taxon>Eggerthellales</taxon>
        <taxon>Eggerthellaceae</taxon>
        <taxon>Rubneribacter</taxon>
    </lineage>
</organism>
<keyword evidence="2" id="KW-0479">Metal-binding</keyword>